<evidence type="ECO:0000313" key="2">
    <source>
        <dbReference type="EMBL" id="KAK2640311.1"/>
    </source>
</evidence>
<dbReference type="Proteomes" id="UP001280121">
    <property type="component" value="Unassembled WGS sequence"/>
</dbReference>
<sequence length="229" mass="25912">MFAEPEITPTNQEVGKWYYEGVQNVDDLYPAPGALNNMLDENDVHGGGCSTNNHTHEQTRPTSTAEPSGTAGVADIPIPRRRRFRAGTIGGGVDHAVPPSIVKEGPSRVRAHQFESVMHSFQELREEFIDFESSLQDRLEIVLDELRDSNRRREEQHAEMIRIVRTYMQNDDQHHTPLVGSLSMPQHARSDPPCMDYDHPLDSLVIRQQTVEVQDHPLIAHKTPKVQDP</sequence>
<reference evidence="2" key="1">
    <citation type="journal article" date="2023" name="Plant J.">
        <title>Genome sequences and population genomics provide insights into the demographic history, inbreeding, and mutation load of two 'living fossil' tree species of Dipteronia.</title>
        <authorList>
            <person name="Feng Y."/>
            <person name="Comes H.P."/>
            <person name="Chen J."/>
            <person name="Zhu S."/>
            <person name="Lu R."/>
            <person name="Zhang X."/>
            <person name="Li P."/>
            <person name="Qiu J."/>
            <person name="Olsen K.M."/>
            <person name="Qiu Y."/>
        </authorList>
    </citation>
    <scope>NUCLEOTIDE SEQUENCE</scope>
    <source>
        <strain evidence="2">KIB01</strain>
    </source>
</reference>
<dbReference type="EMBL" id="JANJYI010000008">
    <property type="protein sequence ID" value="KAK2640311.1"/>
    <property type="molecule type" value="Genomic_DNA"/>
</dbReference>
<evidence type="ECO:0000313" key="3">
    <source>
        <dbReference type="Proteomes" id="UP001280121"/>
    </source>
</evidence>
<protein>
    <submittedName>
        <fullName evidence="2">Uncharacterized protein</fullName>
    </submittedName>
</protein>
<comment type="caution">
    <text evidence="2">The sequence shown here is derived from an EMBL/GenBank/DDBJ whole genome shotgun (WGS) entry which is preliminary data.</text>
</comment>
<dbReference type="AlphaFoldDB" id="A0AAD9TR13"/>
<gene>
    <name evidence="2" type="ORF">Ddye_028106</name>
</gene>
<organism evidence="2 3">
    <name type="scientific">Dipteronia dyeriana</name>
    <dbReference type="NCBI Taxonomy" id="168575"/>
    <lineage>
        <taxon>Eukaryota</taxon>
        <taxon>Viridiplantae</taxon>
        <taxon>Streptophyta</taxon>
        <taxon>Embryophyta</taxon>
        <taxon>Tracheophyta</taxon>
        <taxon>Spermatophyta</taxon>
        <taxon>Magnoliopsida</taxon>
        <taxon>eudicotyledons</taxon>
        <taxon>Gunneridae</taxon>
        <taxon>Pentapetalae</taxon>
        <taxon>rosids</taxon>
        <taxon>malvids</taxon>
        <taxon>Sapindales</taxon>
        <taxon>Sapindaceae</taxon>
        <taxon>Hippocastanoideae</taxon>
        <taxon>Acereae</taxon>
        <taxon>Dipteronia</taxon>
    </lineage>
</organism>
<proteinExistence type="predicted"/>
<evidence type="ECO:0000256" key="1">
    <source>
        <dbReference type="SAM" id="MobiDB-lite"/>
    </source>
</evidence>
<name>A0AAD9TR13_9ROSI</name>
<feature type="region of interest" description="Disordered" evidence="1">
    <location>
        <begin position="39"/>
        <end position="80"/>
    </location>
</feature>
<keyword evidence="3" id="KW-1185">Reference proteome</keyword>
<accession>A0AAD9TR13</accession>